<proteinExistence type="inferred from homology"/>
<dbReference type="Gene3D" id="3.40.1390.30">
    <property type="entry name" value="NIF3 (NGG1p interacting factor 3)-like"/>
    <property type="match status" value="2"/>
</dbReference>
<keyword evidence="3 4" id="KW-0479">Metal-binding</keyword>
<dbReference type="InterPro" id="IPR002678">
    <property type="entry name" value="DUF34/NIF3"/>
</dbReference>
<gene>
    <name evidence="5" type="ORF">KDAU_61480</name>
</gene>
<dbReference type="GO" id="GO:0046872">
    <property type="term" value="F:metal ion binding"/>
    <property type="evidence" value="ECO:0007669"/>
    <property type="project" value="UniProtKB-KW"/>
</dbReference>
<evidence type="ECO:0000256" key="4">
    <source>
        <dbReference type="PIRSR" id="PIRSR602678-1"/>
    </source>
</evidence>
<reference evidence="6" key="1">
    <citation type="submission" date="2018-12" db="EMBL/GenBank/DDBJ databases">
        <title>Tengunoibacter tsumagoiensis gen. nov., sp. nov., Dictyobacter kobayashii sp. nov., D. alpinus sp. nov., and D. joshuensis sp. nov. and description of Dictyobacteraceae fam. nov. within the order Ktedonobacterales isolated from Tengu-no-mugimeshi.</title>
        <authorList>
            <person name="Wang C.M."/>
            <person name="Zheng Y."/>
            <person name="Sakai Y."/>
            <person name="Toyoda A."/>
            <person name="Minakuchi Y."/>
            <person name="Abe K."/>
            <person name="Yokota A."/>
            <person name="Yabe S."/>
        </authorList>
    </citation>
    <scope>NUCLEOTIDE SEQUENCE [LARGE SCALE GENOMIC DNA]</scope>
    <source>
        <strain evidence="6">S-27</strain>
    </source>
</reference>
<dbReference type="AlphaFoldDB" id="A0A401ZPL3"/>
<dbReference type="PANTHER" id="PTHR13799:SF14">
    <property type="entry name" value="GTP CYCLOHYDROLASE 1 TYPE 2 HOMOLOG"/>
    <property type="match status" value="1"/>
</dbReference>
<dbReference type="RefSeq" id="WP_126601303.1">
    <property type="nucleotide sequence ID" value="NZ_BIFQ01000002.1"/>
</dbReference>
<dbReference type="InterPro" id="IPR036069">
    <property type="entry name" value="DUF34/NIF3_sf"/>
</dbReference>
<feature type="binding site" evidence="4">
    <location>
        <position position="227"/>
    </location>
    <ligand>
        <name>a divalent metal cation</name>
        <dbReference type="ChEBI" id="CHEBI:60240"/>
        <label>1</label>
    </ligand>
</feature>
<sequence>MTKTIQEVIDLIIAEIPNAPLEDSVDTFKCGDPGQEVSGIVTTFTATLDVLRRAVELDANLIITHEPTFYDHRDNTDWLDDDPVYAAKRAFIEKHQLTIWRFHDYWHMHEPDGIQVGVEKVLGWEQYEHTDNRYIIHIPPTTVGDLVDHLKQKFGTSTMRVIGDLAMPCQRIGMLLGAIGGTNQIKAFHLANLDVALCGETTEWQTGEYIRDAIAADQKKALIILGHATSEEAGMHYLVEWLQPKVPDIQITFIPVGDPIAVV</sequence>
<evidence type="ECO:0000256" key="2">
    <source>
        <dbReference type="ARBA" id="ARBA00022112"/>
    </source>
</evidence>
<dbReference type="SUPFAM" id="SSF102705">
    <property type="entry name" value="NIF3 (NGG1p interacting factor 3)-like"/>
    <property type="match status" value="1"/>
</dbReference>
<organism evidence="5 6">
    <name type="scientific">Dictyobacter aurantiacus</name>
    <dbReference type="NCBI Taxonomy" id="1936993"/>
    <lineage>
        <taxon>Bacteria</taxon>
        <taxon>Bacillati</taxon>
        <taxon>Chloroflexota</taxon>
        <taxon>Ktedonobacteria</taxon>
        <taxon>Ktedonobacterales</taxon>
        <taxon>Dictyobacteraceae</taxon>
        <taxon>Dictyobacter</taxon>
    </lineage>
</organism>
<evidence type="ECO:0000256" key="3">
    <source>
        <dbReference type="ARBA" id="ARBA00022723"/>
    </source>
</evidence>
<keyword evidence="6" id="KW-1185">Reference proteome</keyword>
<comment type="similarity">
    <text evidence="1">Belongs to the GTP cyclohydrolase I type 2/NIF3 family.</text>
</comment>
<dbReference type="Pfam" id="PF01784">
    <property type="entry name" value="DUF34_NIF3"/>
    <property type="match status" value="1"/>
</dbReference>
<evidence type="ECO:0000313" key="6">
    <source>
        <dbReference type="Proteomes" id="UP000287224"/>
    </source>
</evidence>
<comment type="caution">
    <text evidence="5">The sequence shown here is derived from an EMBL/GenBank/DDBJ whole genome shotgun (WGS) entry which is preliminary data.</text>
</comment>
<feature type="binding site" evidence="4">
    <location>
        <position position="231"/>
    </location>
    <ligand>
        <name>a divalent metal cation</name>
        <dbReference type="ChEBI" id="CHEBI:60240"/>
        <label>1</label>
    </ligand>
</feature>
<dbReference type="EMBL" id="BIFQ01000002">
    <property type="protein sequence ID" value="GCE08819.1"/>
    <property type="molecule type" value="Genomic_DNA"/>
</dbReference>
<accession>A0A401ZPL3</accession>
<dbReference type="PANTHER" id="PTHR13799">
    <property type="entry name" value="NGG1 INTERACTING FACTOR 3"/>
    <property type="match status" value="1"/>
</dbReference>
<feature type="binding site" evidence="4">
    <location>
        <position position="65"/>
    </location>
    <ligand>
        <name>a divalent metal cation</name>
        <dbReference type="ChEBI" id="CHEBI:60240"/>
        <label>1</label>
    </ligand>
</feature>
<dbReference type="Proteomes" id="UP000287224">
    <property type="component" value="Unassembled WGS sequence"/>
</dbReference>
<evidence type="ECO:0000256" key="1">
    <source>
        <dbReference type="ARBA" id="ARBA00006964"/>
    </source>
</evidence>
<evidence type="ECO:0000313" key="5">
    <source>
        <dbReference type="EMBL" id="GCE08819.1"/>
    </source>
</evidence>
<name>A0A401ZPL3_9CHLR</name>
<dbReference type="GO" id="GO:0005737">
    <property type="term" value="C:cytoplasm"/>
    <property type="evidence" value="ECO:0007669"/>
    <property type="project" value="TreeGrafter"/>
</dbReference>
<protein>
    <recommendedName>
        <fullName evidence="2">GTP cyclohydrolase 1 type 2 homolog</fullName>
    </recommendedName>
</protein>
<dbReference type="OrthoDB" id="1116574at2"/>